<feature type="transmembrane region" description="Helical" evidence="6">
    <location>
        <begin position="184"/>
        <end position="205"/>
    </location>
</feature>
<feature type="transmembrane region" description="Helical" evidence="6">
    <location>
        <begin position="42"/>
        <end position="63"/>
    </location>
</feature>
<keyword evidence="8" id="KW-1185">Reference proteome</keyword>
<keyword evidence="5 6" id="KW-0472">Membrane</keyword>
<keyword evidence="3 6" id="KW-0812">Transmembrane</keyword>
<dbReference type="GO" id="GO:0015171">
    <property type="term" value="F:amino acid transmembrane transporter activity"/>
    <property type="evidence" value="ECO:0007669"/>
    <property type="project" value="TreeGrafter"/>
</dbReference>
<sequence length="235" mass="25204">MPVTPIWCSDRQHSDQARVLRCCSSHFAGIQTELAESMDLHLFALFLVAFTVAVAMPGPNVAFAVAQTLKHGLKIAIPSAAGFGIGAAVHAAVVLSGVGFFIRSNQWVLGYLRWMGAIYLVYLAIITFRGKSASSDEATTNWSSKQVFIDSLFVSLANPKGWIATLLTYPSFISPYGSYATQAVSMGIAATAISVAIYSTYMFVADRASVAFKNKSLLEKITGTLYACIALGLLL</sequence>
<dbReference type="GO" id="GO:0005886">
    <property type="term" value="C:plasma membrane"/>
    <property type="evidence" value="ECO:0007669"/>
    <property type="project" value="UniProtKB-SubCell"/>
</dbReference>
<dbReference type="EMBL" id="CYGY02000193">
    <property type="protein sequence ID" value="SIT52113.1"/>
    <property type="molecule type" value="Genomic_DNA"/>
</dbReference>
<dbReference type="Pfam" id="PF01810">
    <property type="entry name" value="LysE"/>
    <property type="match status" value="1"/>
</dbReference>
<reference evidence="7" key="1">
    <citation type="submission" date="2016-12" db="EMBL/GenBank/DDBJ databases">
        <authorList>
            <person name="Moulin L."/>
        </authorList>
    </citation>
    <scope>NUCLEOTIDE SEQUENCE [LARGE SCALE GENOMIC DNA]</scope>
    <source>
        <strain evidence="7">STM 7183</strain>
    </source>
</reference>
<dbReference type="PANTHER" id="PTHR30086:SF20">
    <property type="entry name" value="ARGININE EXPORTER PROTEIN ARGO-RELATED"/>
    <property type="match status" value="1"/>
</dbReference>
<evidence type="ECO:0000256" key="6">
    <source>
        <dbReference type="SAM" id="Phobius"/>
    </source>
</evidence>
<accession>A0A1N7SX92</accession>
<keyword evidence="4 6" id="KW-1133">Transmembrane helix</keyword>
<evidence type="ECO:0000313" key="8">
    <source>
        <dbReference type="Proteomes" id="UP000195569"/>
    </source>
</evidence>
<evidence type="ECO:0000256" key="5">
    <source>
        <dbReference type="ARBA" id="ARBA00023136"/>
    </source>
</evidence>
<dbReference type="AlphaFoldDB" id="A0A1N7SX92"/>
<feature type="transmembrane region" description="Helical" evidence="6">
    <location>
        <begin position="75"/>
        <end position="102"/>
    </location>
</feature>
<keyword evidence="2" id="KW-1003">Cell membrane</keyword>
<evidence type="ECO:0000313" key="7">
    <source>
        <dbReference type="EMBL" id="SIT52113.1"/>
    </source>
</evidence>
<evidence type="ECO:0000256" key="3">
    <source>
        <dbReference type="ARBA" id="ARBA00022692"/>
    </source>
</evidence>
<evidence type="ECO:0000256" key="1">
    <source>
        <dbReference type="ARBA" id="ARBA00004651"/>
    </source>
</evidence>
<organism evidence="7 8">
    <name type="scientific">Paraburkholderia piptadeniae</name>
    <dbReference type="NCBI Taxonomy" id="1701573"/>
    <lineage>
        <taxon>Bacteria</taxon>
        <taxon>Pseudomonadati</taxon>
        <taxon>Pseudomonadota</taxon>
        <taxon>Betaproteobacteria</taxon>
        <taxon>Burkholderiales</taxon>
        <taxon>Burkholderiaceae</taxon>
        <taxon>Paraburkholderia</taxon>
    </lineage>
</organism>
<gene>
    <name evidence="7" type="ORF">BN2476_1930003</name>
</gene>
<evidence type="ECO:0000256" key="4">
    <source>
        <dbReference type="ARBA" id="ARBA00022989"/>
    </source>
</evidence>
<dbReference type="InterPro" id="IPR001123">
    <property type="entry name" value="LeuE-type"/>
</dbReference>
<comment type="caution">
    <text evidence="7">The sequence shown here is derived from an EMBL/GenBank/DDBJ whole genome shotgun (WGS) entry which is preliminary data.</text>
</comment>
<proteinExistence type="predicted"/>
<comment type="subcellular location">
    <subcellularLocation>
        <location evidence="1">Cell membrane</location>
        <topology evidence="1">Multi-pass membrane protein</topology>
    </subcellularLocation>
</comment>
<name>A0A1N7SX92_9BURK</name>
<evidence type="ECO:0000256" key="2">
    <source>
        <dbReference type="ARBA" id="ARBA00022475"/>
    </source>
</evidence>
<protein>
    <submittedName>
        <fullName evidence="7">Amino-acid transporter protein</fullName>
    </submittedName>
</protein>
<dbReference type="PANTHER" id="PTHR30086">
    <property type="entry name" value="ARGININE EXPORTER PROTEIN ARGO"/>
    <property type="match status" value="1"/>
</dbReference>
<feature type="transmembrane region" description="Helical" evidence="6">
    <location>
        <begin position="108"/>
        <end position="126"/>
    </location>
</feature>
<dbReference type="Proteomes" id="UP000195569">
    <property type="component" value="Unassembled WGS sequence"/>
</dbReference>